<feature type="region of interest" description="Disordered" evidence="1">
    <location>
        <begin position="1"/>
        <end position="99"/>
    </location>
</feature>
<organism evidence="2 3">
    <name type="scientific">Steinernema glaseri</name>
    <dbReference type="NCBI Taxonomy" id="37863"/>
    <lineage>
        <taxon>Eukaryota</taxon>
        <taxon>Metazoa</taxon>
        <taxon>Ecdysozoa</taxon>
        <taxon>Nematoda</taxon>
        <taxon>Chromadorea</taxon>
        <taxon>Rhabditida</taxon>
        <taxon>Tylenchina</taxon>
        <taxon>Panagrolaimomorpha</taxon>
        <taxon>Strongyloidoidea</taxon>
        <taxon>Steinernematidae</taxon>
        <taxon>Steinernema</taxon>
    </lineage>
</organism>
<feature type="compositionally biased region" description="Basic and acidic residues" evidence="1">
    <location>
        <begin position="38"/>
        <end position="67"/>
    </location>
</feature>
<feature type="compositionally biased region" description="Basic and acidic residues" evidence="1">
    <location>
        <begin position="81"/>
        <end position="99"/>
    </location>
</feature>
<keyword evidence="2" id="KW-1185">Reference proteome</keyword>
<proteinExistence type="predicted"/>
<feature type="compositionally biased region" description="Polar residues" evidence="1">
    <location>
        <begin position="68"/>
        <end position="77"/>
    </location>
</feature>
<evidence type="ECO:0000313" key="3">
    <source>
        <dbReference type="WBParaSite" id="L893_g28426.t1"/>
    </source>
</evidence>
<accession>A0A1I7ZQ55</accession>
<evidence type="ECO:0000256" key="1">
    <source>
        <dbReference type="SAM" id="MobiDB-lite"/>
    </source>
</evidence>
<dbReference type="AlphaFoldDB" id="A0A1I7ZQ55"/>
<protein>
    <submittedName>
        <fullName evidence="3">Uncharacterized protein</fullName>
    </submittedName>
</protein>
<dbReference type="Proteomes" id="UP000095287">
    <property type="component" value="Unplaced"/>
</dbReference>
<dbReference type="WBParaSite" id="L893_g28426.t1">
    <property type="protein sequence ID" value="L893_g28426.t1"/>
    <property type="gene ID" value="L893_g28426"/>
</dbReference>
<evidence type="ECO:0000313" key="2">
    <source>
        <dbReference type="Proteomes" id="UP000095287"/>
    </source>
</evidence>
<name>A0A1I7ZQ55_9BILA</name>
<sequence>MTDLQGGDSEVRGTSVDEATLPKKHSTRSLELCGGLKVVKEVAEGRRKSEDLRGKQRREDDDREPRENWTSGTTISQLPRRHQEGGSRRDNDGHSSIEN</sequence>
<reference evidence="3" key="1">
    <citation type="submission" date="2016-11" db="UniProtKB">
        <authorList>
            <consortium name="WormBaseParasite"/>
        </authorList>
    </citation>
    <scope>IDENTIFICATION</scope>
</reference>